<comment type="function">
    <text evidence="2">One of several proteins that assist in the late maturation steps of the functional core of the 30S ribosomal subunit. Associates with free 30S ribosomal subunits (but not with 30S subunits that are part of 70S ribosomes or polysomes). Required for efficient processing of 16S rRNA. May interact with the 5'-terminal helix region of 16S rRNA.</text>
</comment>
<feature type="region of interest" description="Disordered" evidence="3">
    <location>
        <begin position="115"/>
        <end position="135"/>
    </location>
</feature>
<dbReference type="SUPFAM" id="SSF89919">
    <property type="entry name" value="Ribosome-binding factor A, RbfA"/>
    <property type="match status" value="1"/>
</dbReference>
<comment type="subcellular location">
    <subcellularLocation>
        <location evidence="2">Cytoplasm</location>
    </subcellularLocation>
</comment>
<proteinExistence type="inferred from homology"/>
<dbReference type="Proteomes" id="UP000076079">
    <property type="component" value="Chromosome"/>
</dbReference>
<keyword evidence="5" id="KW-1185">Reference proteome</keyword>
<evidence type="ECO:0000313" key="4">
    <source>
        <dbReference type="EMBL" id="AMY11555.1"/>
    </source>
</evidence>
<dbReference type="HAMAP" id="MF_00003">
    <property type="entry name" value="RbfA"/>
    <property type="match status" value="1"/>
</dbReference>
<evidence type="ECO:0000256" key="3">
    <source>
        <dbReference type="SAM" id="MobiDB-lite"/>
    </source>
</evidence>
<reference evidence="4 5" key="1">
    <citation type="journal article" date="2016" name="Genome Announc.">
        <title>First Complete Genome Sequence of a Subdivision 6 Acidobacterium Strain.</title>
        <authorList>
            <person name="Huang S."/>
            <person name="Vieira S."/>
            <person name="Bunk B."/>
            <person name="Riedel T."/>
            <person name="Sproer C."/>
            <person name="Overmann J."/>
        </authorList>
    </citation>
    <scope>NUCLEOTIDE SEQUENCE [LARGE SCALE GENOMIC DNA]</scope>
    <source>
        <strain evidence="5">DSM 100886 HEG_-6_39</strain>
    </source>
</reference>
<comment type="subunit">
    <text evidence="2">Monomer. Binds 30S ribosomal subunits, but not 50S ribosomal subunits or 70S ribosomes.</text>
</comment>
<keyword evidence="2" id="KW-0963">Cytoplasm</keyword>
<dbReference type="STRING" id="1855912.LuPra_04806"/>
<dbReference type="InterPro" id="IPR023799">
    <property type="entry name" value="RbfA_dom_sf"/>
</dbReference>
<dbReference type="OrthoDB" id="129771at2"/>
<dbReference type="RefSeq" id="WP_110173096.1">
    <property type="nucleotide sequence ID" value="NZ_CP015136.1"/>
</dbReference>
<protein>
    <recommendedName>
        <fullName evidence="2">Ribosome-binding factor A</fullName>
    </recommendedName>
</protein>
<dbReference type="NCBIfam" id="TIGR00082">
    <property type="entry name" value="rbfA"/>
    <property type="match status" value="1"/>
</dbReference>
<dbReference type="InterPro" id="IPR020053">
    <property type="entry name" value="Ribosome-bd_factorA_CS"/>
</dbReference>
<dbReference type="GO" id="GO:0043024">
    <property type="term" value="F:ribosomal small subunit binding"/>
    <property type="evidence" value="ECO:0007669"/>
    <property type="project" value="TreeGrafter"/>
</dbReference>
<feature type="compositionally biased region" description="Basic and acidic residues" evidence="3">
    <location>
        <begin position="115"/>
        <end position="126"/>
    </location>
</feature>
<sequence>MQGSGSRADRIADHIKDHVSQLLSFEVKDPAVGLLTVTHVKLTGDMGLAHVYYTLVGDEVERAKTARALDRATAFVRRRLAEDMNMRRAPDVRFHYDENVERQERVATLLQEIATERAEREKREQAETTPDDNTQ</sequence>
<dbReference type="InterPro" id="IPR015946">
    <property type="entry name" value="KH_dom-like_a/b"/>
</dbReference>
<dbReference type="EMBL" id="CP015136">
    <property type="protein sequence ID" value="AMY11555.1"/>
    <property type="molecule type" value="Genomic_DNA"/>
</dbReference>
<accession>A0A143PSE6</accession>
<dbReference type="KEGG" id="abac:LuPra_04806"/>
<reference evidence="5" key="2">
    <citation type="submission" date="2016-04" db="EMBL/GenBank/DDBJ databases">
        <title>First Complete Genome Sequence of a Subdivision 6 Acidobacterium.</title>
        <authorList>
            <person name="Huang S."/>
            <person name="Vieira S."/>
            <person name="Bunk B."/>
            <person name="Riedel T."/>
            <person name="Sproeer C."/>
            <person name="Overmann J."/>
        </authorList>
    </citation>
    <scope>NUCLEOTIDE SEQUENCE [LARGE SCALE GENOMIC DNA]</scope>
    <source>
        <strain evidence="5">DSM 100886 HEG_-6_39</strain>
    </source>
</reference>
<dbReference type="AlphaFoldDB" id="A0A143PSE6"/>
<dbReference type="GO" id="GO:0005829">
    <property type="term" value="C:cytosol"/>
    <property type="evidence" value="ECO:0007669"/>
    <property type="project" value="TreeGrafter"/>
</dbReference>
<dbReference type="Pfam" id="PF02033">
    <property type="entry name" value="RBFA"/>
    <property type="match status" value="1"/>
</dbReference>
<dbReference type="PANTHER" id="PTHR33515:SF1">
    <property type="entry name" value="RIBOSOME-BINDING FACTOR A, CHLOROPLASTIC-RELATED"/>
    <property type="match status" value="1"/>
</dbReference>
<dbReference type="GO" id="GO:0030490">
    <property type="term" value="P:maturation of SSU-rRNA"/>
    <property type="evidence" value="ECO:0007669"/>
    <property type="project" value="UniProtKB-UniRule"/>
</dbReference>
<dbReference type="Gene3D" id="3.30.300.20">
    <property type="match status" value="1"/>
</dbReference>
<keyword evidence="1 2" id="KW-0690">Ribosome biogenesis</keyword>
<dbReference type="PROSITE" id="PS01319">
    <property type="entry name" value="RBFA"/>
    <property type="match status" value="1"/>
</dbReference>
<name>A0A143PSE6_LUTPR</name>
<evidence type="ECO:0000256" key="1">
    <source>
        <dbReference type="ARBA" id="ARBA00022517"/>
    </source>
</evidence>
<evidence type="ECO:0000313" key="5">
    <source>
        <dbReference type="Proteomes" id="UP000076079"/>
    </source>
</evidence>
<organism evidence="4 5">
    <name type="scientific">Luteitalea pratensis</name>
    <dbReference type="NCBI Taxonomy" id="1855912"/>
    <lineage>
        <taxon>Bacteria</taxon>
        <taxon>Pseudomonadati</taxon>
        <taxon>Acidobacteriota</taxon>
        <taxon>Vicinamibacteria</taxon>
        <taxon>Vicinamibacterales</taxon>
        <taxon>Vicinamibacteraceae</taxon>
        <taxon>Luteitalea</taxon>
    </lineage>
</organism>
<evidence type="ECO:0000256" key="2">
    <source>
        <dbReference type="HAMAP-Rule" id="MF_00003"/>
    </source>
</evidence>
<dbReference type="PANTHER" id="PTHR33515">
    <property type="entry name" value="RIBOSOME-BINDING FACTOR A, CHLOROPLASTIC-RELATED"/>
    <property type="match status" value="1"/>
</dbReference>
<dbReference type="InterPro" id="IPR000238">
    <property type="entry name" value="RbfA"/>
</dbReference>
<gene>
    <name evidence="2 4" type="primary">rbfA</name>
    <name evidence="4" type="ORF">LuPra_04806</name>
</gene>
<comment type="similarity">
    <text evidence="2">Belongs to the RbfA family.</text>
</comment>